<reference evidence="1 2" key="2">
    <citation type="submission" date="2018-11" db="EMBL/GenBank/DDBJ databases">
        <authorList>
            <consortium name="Pathogen Informatics"/>
        </authorList>
    </citation>
    <scope>NUCLEOTIDE SEQUENCE [LARGE SCALE GENOMIC DNA]</scope>
</reference>
<evidence type="ECO:0000313" key="2">
    <source>
        <dbReference type="Proteomes" id="UP000271098"/>
    </source>
</evidence>
<evidence type="ECO:0000313" key="3">
    <source>
        <dbReference type="WBParaSite" id="GPUH_0001974001-mRNA-1"/>
    </source>
</evidence>
<accession>A0A183EFH4</accession>
<sequence>MYINRWTQLISTLDAVRADETNKILAQSAAIFELLEENKSTIQHLLSTMNAAPRSETILTPTIPVLHSRYTPPVKEFSGDLIK</sequence>
<organism evidence="3">
    <name type="scientific">Gongylonema pulchrum</name>
    <dbReference type="NCBI Taxonomy" id="637853"/>
    <lineage>
        <taxon>Eukaryota</taxon>
        <taxon>Metazoa</taxon>
        <taxon>Ecdysozoa</taxon>
        <taxon>Nematoda</taxon>
        <taxon>Chromadorea</taxon>
        <taxon>Rhabditida</taxon>
        <taxon>Spirurina</taxon>
        <taxon>Spiruromorpha</taxon>
        <taxon>Spiruroidea</taxon>
        <taxon>Gongylonematidae</taxon>
        <taxon>Gongylonema</taxon>
    </lineage>
</organism>
<keyword evidence="2" id="KW-1185">Reference proteome</keyword>
<protein>
    <submittedName>
        <fullName evidence="3">CaMBD domain-containing protein</fullName>
    </submittedName>
</protein>
<reference evidence="3" key="1">
    <citation type="submission" date="2016-06" db="UniProtKB">
        <authorList>
            <consortium name="WormBaseParasite"/>
        </authorList>
    </citation>
    <scope>IDENTIFICATION</scope>
</reference>
<proteinExistence type="predicted"/>
<evidence type="ECO:0000313" key="1">
    <source>
        <dbReference type="EMBL" id="VDN34411.1"/>
    </source>
</evidence>
<name>A0A183EFH4_9BILA</name>
<dbReference type="WBParaSite" id="GPUH_0001974001-mRNA-1">
    <property type="protein sequence ID" value="GPUH_0001974001-mRNA-1"/>
    <property type="gene ID" value="GPUH_0001974001"/>
</dbReference>
<gene>
    <name evidence="1" type="ORF">GPUH_LOCUS19715</name>
</gene>
<dbReference type="AlphaFoldDB" id="A0A183EFH4"/>
<dbReference type="Proteomes" id="UP000271098">
    <property type="component" value="Unassembled WGS sequence"/>
</dbReference>
<dbReference type="EMBL" id="UYRT01089013">
    <property type="protein sequence ID" value="VDN34411.1"/>
    <property type="molecule type" value="Genomic_DNA"/>
</dbReference>